<accession>A0A6C2YLU0</accession>
<evidence type="ECO:0000313" key="1">
    <source>
        <dbReference type="EMBL" id="VIP02093.1"/>
    </source>
</evidence>
<sequence>MISAEFFISGPANSPKGSLYGHPTVVTSPPHELLGQFLTGELDSLRCPLLMALARILAEIASGQRRDYEGGGEGHLLTISGNLVTIDTIYTDPPEMVQVMLEDFCDIFARWRAFISEHEPS</sequence>
<organism evidence="1">
    <name type="scientific">Tuwongella immobilis</name>
    <dbReference type="NCBI Taxonomy" id="692036"/>
    <lineage>
        <taxon>Bacteria</taxon>
        <taxon>Pseudomonadati</taxon>
        <taxon>Planctomycetota</taxon>
        <taxon>Planctomycetia</taxon>
        <taxon>Gemmatales</taxon>
        <taxon>Gemmataceae</taxon>
        <taxon>Tuwongella</taxon>
    </lineage>
</organism>
<dbReference type="KEGG" id="tim:GMBLW1_18670"/>
<proteinExistence type="predicted"/>
<keyword evidence="2" id="KW-1185">Reference proteome</keyword>
<dbReference type="AlphaFoldDB" id="A0A6C2YLU0"/>
<dbReference type="EMBL" id="LR593887">
    <property type="protein sequence ID" value="VTS00365.1"/>
    <property type="molecule type" value="Genomic_DNA"/>
</dbReference>
<name>A0A6C2YLU0_9BACT</name>
<reference evidence="1" key="1">
    <citation type="submission" date="2019-04" db="EMBL/GenBank/DDBJ databases">
        <authorList>
            <consortium name="Science for Life Laboratories"/>
        </authorList>
    </citation>
    <scope>NUCLEOTIDE SEQUENCE</scope>
    <source>
        <strain evidence="1">MBLW1</strain>
    </source>
</reference>
<protein>
    <submittedName>
        <fullName evidence="1">Uncharacterized protein</fullName>
    </submittedName>
</protein>
<dbReference type="EMBL" id="LR586016">
    <property type="protein sequence ID" value="VIP02093.1"/>
    <property type="molecule type" value="Genomic_DNA"/>
</dbReference>
<dbReference type="InParanoid" id="A0A6C2YLU0"/>
<evidence type="ECO:0000313" key="2">
    <source>
        <dbReference type="Proteomes" id="UP000464378"/>
    </source>
</evidence>
<gene>
    <name evidence="1" type="ORF">GMBLW1_18670</name>
</gene>
<dbReference type="Proteomes" id="UP000464378">
    <property type="component" value="Chromosome"/>
</dbReference>